<dbReference type="EMBL" id="OU900095">
    <property type="protein sequence ID" value="CAG9858220.1"/>
    <property type="molecule type" value="Genomic_DNA"/>
</dbReference>
<gene>
    <name evidence="5" type="ORF">PHYEVI_LOCUS4611</name>
</gene>
<feature type="compositionally biased region" description="Low complexity" evidence="3">
    <location>
        <begin position="121"/>
        <end position="132"/>
    </location>
</feature>
<feature type="region of interest" description="Disordered" evidence="3">
    <location>
        <begin position="1"/>
        <end position="142"/>
    </location>
</feature>
<keyword evidence="6" id="KW-1185">Reference proteome</keyword>
<evidence type="ECO:0000313" key="5">
    <source>
        <dbReference type="EMBL" id="CAG9858220.1"/>
    </source>
</evidence>
<feature type="compositionally biased region" description="Acidic residues" evidence="3">
    <location>
        <begin position="1"/>
        <end position="14"/>
    </location>
</feature>
<feature type="compositionally biased region" description="Basic and acidic residues" evidence="3">
    <location>
        <begin position="76"/>
        <end position="87"/>
    </location>
</feature>
<feature type="compositionally biased region" description="Basic residues" evidence="3">
    <location>
        <begin position="46"/>
        <end position="57"/>
    </location>
</feature>
<feature type="compositionally biased region" description="Polar residues" evidence="3">
    <location>
        <begin position="60"/>
        <end position="74"/>
    </location>
</feature>
<organism evidence="5 6">
    <name type="scientific">Phyllotreta striolata</name>
    <name type="common">Striped flea beetle</name>
    <name type="synonym">Crioceris striolata</name>
    <dbReference type="NCBI Taxonomy" id="444603"/>
    <lineage>
        <taxon>Eukaryota</taxon>
        <taxon>Metazoa</taxon>
        <taxon>Ecdysozoa</taxon>
        <taxon>Arthropoda</taxon>
        <taxon>Hexapoda</taxon>
        <taxon>Insecta</taxon>
        <taxon>Pterygota</taxon>
        <taxon>Neoptera</taxon>
        <taxon>Endopterygota</taxon>
        <taxon>Coleoptera</taxon>
        <taxon>Polyphaga</taxon>
        <taxon>Cucujiformia</taxon>
        <taxon>Chrysomeloidea</taxon>
        <taxon>Chrysomelidae</taxon>
        <taxon>Galerucinae</taxon>
        <taxon>Alticini</taxon>
        <taxon>Phyllotreta</taxon>
    </lineage>
</organism>
<dbReference type="Pfam" id="PF07572">
    <property type="entry name" value="BCNT"/>
    <property type="match status" value="1"/>
</dbReference>
<protein>
    <recommendedName>
        <fullName evidence="1">Craniofacial development protein 1</fullName>
    </recommendedName>
    <alternativeName>
        <fullName evidence="2">Bucentaur</fullName>
    </alternativeName>
</protein>
<feature type="region of interest" description="Disordered" evidence="3">
    <location>
        <begin position="155"/>
        <end position="195"/>
    </location>
</feature>
<evidence type="ECO:0000256" key="2">
    <source>
        <dbReference type="ARBA" id="ARBA00030244"/>
    </source>
</evidence>
<feature type="domain" description="BCNT-C" evidence="4">
    <location>
        <begin position="187"/>
        <end position="267"/>
    </location>
</feature>
<name>A0A9N9XMC8_PHYSR</name>
<dbReference type="AlphaFoldDB" id="A0A9N9XMC8"/>
<dbReference type="PANTHER" id="PTHR48407">
    <property type="entry name" value="CRANIOFACIAL DEVELOPMENT PROTEIN 1"/>
    <property type="match status" value="1"/>
</dbReference>
<dbReference type="InterPro" id="IPR011421">
    <property type="entry name" value="BCNT-C"/>
</dbReference>
<feature type="compositionally biased region" description="Acidic residues" evidence="3">
    <location>
        <begin position="26"/>
        <end position="41"/>
    </location>
</feature>
<evidence type="ECO:0000259" key="4">
    <source>
        <dbReference type="PROSITE" id="PS51279"/>
    </source>
</evidence>
<dbReference type="InterPro" id="IPR027124">
    <property type="entry name" value="Swc5/CFDP1/2"/>
</dbReference>
<accession>A0A9N9XMC8</accession>
<dbReference type="Proteomes" id="UP001153712">
    <property type="component" value="Chromosome 2"/>
</dbReference>
<evidence type="ECO:0000256" key="3">
    <source>
        <dbReference type="SAM" id="MobiDB-lite"/>
    </source>
</evidence>
<proteinExistence type="predicted"/>
<dbReference type="PROSITE" id="PS51279">
    <property type="entry name" value="BCNT_C"/>
    <property type="match status" value="1"/>
</dbReference>
<evidence type="ECO:0000313" key="6">
    <source>
        <dbReference type="Proteomes" id="UP001153712"/>
    </source>
</evidence>
<dbReference type="PANTHER" id="PTHR48407:SF1">
    <property type="entry name" value="CRANIOFACIAL DEVELOPMENT PROTEIN 1"/>
    <property type="match status" value="1"/>
</dbReference>
<sequence>MNIEDLPDESDSSDEDYKPDEKVDEVPSEIDEDDPISEDESNEKSKKTRKTKKKGKNSKPATGSKGNEPPTNTSNENKDDDDKKSNVDDLWADFVKDTGFKSKNLSKSSSTEPDSAKPKQTTTTSINPPKTTEPTKKQPDKVKVTQIFEFAGEEVRVEKEVPVHSAEARLLGETQPSNSDNRRKRSSTGLSGIGNVLSQLTKKSKISTLEKTKLDWDRYKKDNDIAEELETHNKGKDGFLERQDFLERTDLRRFEIERSVREVERNKRFNSTL</sequence>
<feature type="compositionally biased region" description="Polar residues" evidence="3">
    <location>
        <begin position="101"/>
        <end position="113"/>
    </location>
</feature>
<reference evidence="5" key="1">
    <citation type="submission" date="2022-01" db="EMBL/GenBank/DDBJ databases">
        <authorList>
            <person name="King R."/>
        </authorList>
    </citation>
    <scope>NUCLEOTIDE SEQUENCE</scope>
</reference>
<evidence type="ECO:0000256" key="1">
    <source>
        <dbReference type="ARBA" id="ARBA00019033"/>
    </source>
</evidence>
<dbReference type="OrthoDB" id="445677at2759"/>
<feature type="compositionally biased region" description="Basic and acidic residues" evidence="3">
    <location>
        <begin position="15"/>
        <end position="25"/>
    </location>
</feature>
<dbReference type="GO" id="GO:0000812">
    <property type="term" value="C:Swr1 complex"/>
    <property type="evidence" value="ECO:0007669"/>
    <property type="project" value="TreeGrafter"/>
</dbReference>
<feature type="compositionally biased region" description="Basic and acidic residues" evidence="3">
    <location>
        <begin position="133"/>
        <end position="142"/>
    </location>
</feature>